<dbReference type="InterPro" id="IPR000868">
    <property type="entry name" value="Isochorismatase-like_dom"/>
</dbReference>
<dbReference type="GO" id="GO:0016787">
    <property type="term" value="F:hydrolase activity"/>
    <property type="evidence" value="ECO:0007669"/>
    <property type="project" value="UniProtKB-KW"/>
</dbReference>
<evidence type="ECO:0000313" key="3">
    <source>
        <dbReference type="EMBL" id="SIN59780.1"/>
    </source>
</evidence>
<evidence type="ECO:0000313" key="4">
    <source>
        <dbReference type="Proteomes" id="UP000185192"/>
    </source>
</evidence>
<keyword evidence="1" id="KW-0378">Hydrolase</keyword>
<dbReference type="PANTHER" id="PTHR43540">
    <property type="entry name" value="PEROXYUREIDOACRYLATE/UREIDOACRYLATE AMIDOHYDROLASE-RELATED"/>
    <property type="match status" value="1"/>
</dbReference>
<reference evidence="4" key="1">
    <citation type="submission" date="2016-11" db="EMBL/GenBank/DDBJ databases">
        <authorList>
            <person name="Varghese N."/>
            <person name="Submissions S."/>
        </authorList>
    </citation>
    <scope>NUCLEOTIDE SEQUENCE [LARGE SCALE GENOMIC DNA]</scope>
    <source>
        <strain evidence="4">DSM 22363</strain>
    </source>
</reference>
<dbReference type="InterPro" id="IPR036380">
    <property type="entry name" value="Isochorismatase-like_sf"/>
</dbReference>
<dbReference type="AlphaFoldDB" id="A0A1N6CMI0"/>
<dbReference type="Gene3D" id="3.40.50.850">
    <property type="entry name" value="Isochorismatase-like"/>
    <property type="match status" value="1"/>
</dbReference>
<dbReference type="RefSeq" id="WP_074203406.1">
    <property type="nucleotide sequence ID" value="NZ_FSQW01000001.1"/>
</dbReference>
<evidence type="ECO:0000256" key="1">
    <source>
        <dbReference type="ARBA" id="ARBA00022801"/>
    </source>
</evidence>
<gene>
    <name evidence="3" type="ORF">SAMN02745824_0317</name>
</gene>
<organism evidence="3 4">
    <name type="scientific">Parasphingorhabdus marina DSM 22363</name>
    <dbReference type="NCBI Taxonomy" id="1123272"/>
    <lineage>
        <taxon>Bacteria</taxon>
        <taxon>Pseudomonadati</taxon>
        <taxon>Pseudomonadota</taxon>
        <taxon>Alphaproteobacteria</taxon>
        <taxon>Sphingomonadales</taxon>
        <taxon>Sphingomonadaceae</taxon>
        <taxon>Parasphingorhabdus</taxon>
    </lineage>
</organism>
<dbReference type="EMBL" id="FSQW01000001">
    <property type="protein sequence ID" value="SIN59780.1"/>
    <property type="molecule type" value="Genomic_DNA"/>
</dbReference>
<dbReference type="OrthoDB" id="7500697at2"/>
<sequence>MALVGTKMVEDGRTAREIFEELMSNPARKKFGFGEKLAIVNVDVQQAYTRTDLFKTAYETDPRQIDHINRISGLARDKNMPVIWSRVAYKDDAGDAGVWGTRTDTEDSLQNIKYDSERHKLDPRCEIGKDDLQYTKRMPSAFFETPLASYLIWHKVDTVIVTGGSTSGCVRATAVDALSHGYRTIVPVETCADKHESYHFANLTDLQIKYADVEPVQAVIDWLEAR</sequence>
<dbReference type="STRING" id="1123272.SAMN02745824_0317"/>
<keyword evidence="4" id="KW-1185">Reference proteome</keyword>
<dbReference type="Pfam" id="PF00857">
    <property type="entry name" value="Isochorismatase"/>
    <property type="match status" value="1"/>
</dbReference>
<dbReference type="InterPro" id="IPR050272">
    <property type="entry name" value="Isochorismatase-like_hydrls"/>
</dbReference>
<name>A0A1N6CMI0_9SPHN</name>
<evidence type="ECO:0000259" key="2">
    <source>
        <dbReference type="Pfam" id="PF00857"/>
    </source>
</evidence>
<accession>A0A1N6CMI0</accession>
<dbReference type="PANTHER" id="PTHR43540:SF1">
    <property type="entry name" value="ISOCHORISMATASE HYDROLASE"/>
    <property type="match status" value="1"/>
</dbReference>
<proteinExistence type="predicted"/>
<dbReference type="Proteomes" id="UP000185192">
    <property type="component" value="Unassembled WGS sequence"/>
</dbReference>
<feature type="domain" description="Isochorismatase-like" evidence="2">
    <location>
        <begin position="38"/>
        <end position="213"/>
    </location>
</feature>
<dbReference type="SUPFAM" id="SSF52499">
    <property type="entry name" value="Isochorismatase-like hydrolases"/>
    <property type="match status" value="1"/>
</dbReference>
<protein>
    <submittedName>
        <fullName evidence="3">Nicotinamidase-related amidase</fullName>
    </submittedName>
</protein>